<dbReference type="HOGENOM" id="CLU_2389709_0_0_1"/>
<proteinExistence type="predicted"/>
<dbReference type="EnsemblPlants" id="OB05G17440.1">
    <property type="protein sequence ID" value="OB05G17440.1"/>
    <property type="gene ID" value="OB05G17440"/>
</dbReference>
<evidence type="ECO:0000313" key="2">
    <source>
        <dbReference type="Proteomes" id="UP000006038"/>
    </source>
</evidence>
<sequence>MAWWRQSSVDSAAWLGGGAADERGGCGGGAKRAPRDCFYGGRVRDRIGIRVGYAEVPNHYSQVVGAEYIRIYSKFRYKMKSAIKCLGQYRSMLV</sequence>
<dbReference type="Proteomes" id="UP000006038">
    <property type="component" value="Chromosome 5"/>
</dbReference>
<protein>
    <submittedName>
        <fullName evidence="1">Uncharacterized protein</fullName>
    </submittedName>
</protein>
<keyword evidence="2" id="KW-1185">Reference proteome</keyword>
<accession>J3M570</accession>
<reference evidence="1" key="2">
    <citation type="submission" date="2013-04" db="UniProtKB">
        <authorList>
            <consortium name="EnsemblPlants"/>
        </authorList>
    </citation>
    <scope>IDENTIFICATION</scope>
</reference>
<name>J3M570_ORYBR</name>
<evidence type="ECO:0000313" key="1">
    <source>
        <dbReference type="EnsemblPlants" id="OB05G17440.1"/>
    </source>
</evidence>
<organism evidence="1">
    <name type="scientific">Oryza brachyantha</name>
    <name type="common">malo sina</name>
    <dbReference type="NCBI Taxonomy" id="4533"/>
    <lineage>
        <taxon>Eukaryota</taxon>
        <taxon>Viridiplantae</taxon>
        <taxon>Streptophyta</taxon>
        <taxon>Embryophyta</taxon>
        <taxon>Tracheophyta</taxon>
        <taxon>Spermatophyta</taxon>
        <taxon>Magnoliopsida</taxon>
        <taxon>Liliopsida</taxon>
        <taxon>Poales</taxon>
        <taxon>Poaceae</taxon>
        <taxon>BOP clade</taxon>
        <taxon>Oryzoideae</taxon>
        <taxon>Oryzeae</taxon>
        <taxon>Oryzinae</taxon>
        <taxon>Oryza</taxon>
    </lineage>
</organism>
<dbReference type="Gramene" id="OB05G17440.1">
    <property type="protein sequence ID" value="OB05G17440.1"/>
    <property type="gene ID" value="OB05G17440"/>
</dbReference>
<reference evidence="1" key="1">
    <citation type="journal article" date="2013" name="Nat. Commun.">
        <title>Whole-genome sequencing of Oryza brachyantha reveals mechanisms underlying Oryza genome evolution.</title>
        <authorList>
            <person name="Chen J."/>
            <person name="Huang Q."/>
            <person name="Gao D."/>
            <person name="Wang J."/>
            <person name="Lang Y."/>
            <person name="Liu T."/>
            <person name="Li B."/>
            <person name="Bai Z."/>
            <person name="Luis Goicoechea J."/>
            <person name="Liang C."/>
            <person name="Chen C."/>
            <person name="Zhang W."/>
            <person name="Sun S."/>
            <person name="Liao Y."/>
            <person name="Zhang X."/>
            <person name="Yang L."/>
            <person name="Song C."/>
            <person name="Wang M."/>
            <person name="Shi J."/>
            <person name="Liu G."/>
            <person name="Liu J."/>
            <person name="Zhou H."/>
            <person name="Zhou W."/>
            <person name="Yu Q."/>
            <person name="An N."/>
            <person name="Chen Y."/>
            <person name="Cai Q."/>
            <person name="Wang B."/>
            <person name="Liu B."/>
            <person name="Min J."/>
            <person name="Huang Y."/>
            <person name="Wu H."/>
            <person name="Li Z."/>
            <person name="Zhang Y."/>
            <person name="Yin Y."/>
            <person name="Song W."/>
            <person name="Jiang J."/>
            <person name="Jackson S.A."/>
            <person name="Wing R.A."/>
            <person name="Wang J."/>
            <person name="Chen M."/>
        </authorList>
    </citation>
    <scope>NUCLEOTIDE SEQUENCE [LARGE SCALE GENOMIC DNA]</scope>
    <source>
        <strain evidence="1">cv. IRGC 101232</strain>
    </source>
</reference>
<dbReference type="AlphaFoldDB" id="J3M570"/>